<dbReference type="Pfam" id="PF11066">
    <property type="entry name" value="DUF2867"/>
    <property type="match status" value="1"/>
</dbReference>
<gene>
    <name evidence="2" type="ORF">GM418_24610</name>
</gene>
<sequence>MRILLTGVTGYVGKRLLPALIEKGHHVICCVREKRRLNFHKNLLEKLEVVEVDFLNEPDFEIIPKNIDAAYYLIHSMTTSSEKFDLLESKAAENFKKYMESTRVKQLIYLSGITNTTKLSRHLASRRKVEEILKSNAYSLTVLRAGIVVGSGSASFEIIRDIVEKLPVIVAPKWLLTQTQPIAIRDVISYLHGVLFQEKCLNQTFDIGGPEILTYKEMMIQYAKERKLKRPFYTTSLISPKVSSYWLFFITSVSYKLAISLVESMKTEVICRNNDLEQILQVKPITYQQALKNAFQRIKQHLVLSSWKDSIISSSLGLSLSDFIEVPQFGCYKNIKKYKVENIDRVIQNIWTIGGEKGYYYANWLWKIRGFFDQIVGGVGLKRGRTSPREINPGDALDFWRVLYASREKQRLLLFAEMKLPGEAWLEFKIDEHKMLHQTATFRPRGILGRLYWIATSPFHFFIFNGMIKNIAEN</sequence>
<evidence type="ECO:0000313" key="2">
    <source>
        <dbReference type="EMBL" id="QGY46722.1"/>
    </source>
</evidence>
<dbReference type="InterPro" id="IPR036291">
    <property type="entry name" value="NAD(P)-bd_dom_sf"/>
</dbReference>
<dbReference type="SUPFAM" id="SSF51735">
    <property type="entry name" value="NAD(P)-binding Rossmann-fold domains"/>
    <property type="match status" value="1"/>
</dbReference>
<dbReference type="GO" id="GO:0004029">
    <property type="term" value="F:aldehyde dehydrogenase (NAD+) activity"/>
    <property type="evidence" value="ECO:0007669"/>
    <property type="project" value="TreeGrafter"/>
</dbReference>
<dbReference type="PANTHER" id="PTHR48079">
    <property type="entry name" value="PROTEIN YEEZ"/>
    <property type="match status" value="1"/>
</dbReference>
<dbReference type="RefSeq" id="WP_158869882.1">
    <property type="nucleotide sequence ID" value="NZ_CP046401.1"/>
</dbReference>
<dbReference type="AlphaFoldDB" id="A0A6I6K2Q5"/>
<dbReference type="InterPro" id="IPR016040">
    <property type="entry name" value="NAD(P)-bd_dom"/>
</dbReference>
<dbReference type="Gene3D" id="3.40.50.720">
    <property type="entry name" value="NAD(P)-binding Rossmann-like Domain"/>
    <property type="match status" value="1"/>
</dbReference>
<dbReference type="EMBL" id="CP046401">
    <property type="protein sequence ID" value="QGY46722.1"/>
    <property type="molecule type" value="Genomic_DNA"/>
</dbReference>
<feature type="domain" description="NAD(P)-binding" evidence="1">
    <location>
        <begin position="7"/>
        <end position="145"/>
    </location>
</feature>
<reference evidence="2 3" key="1">
    <citation type="submission" date="2019-11" db="EMBL/GenBank/DDBJ databases">
        <authorList>
            <person name="Zheng R.K."/>
            <person name="Sun C.M."/>
        </authorList>
    </citation>
    <scope>NUCLEOTIDE SEQUENCE [LARGE SCALE GENOMIC DNA]</scope>
    <source>
        <strain evidence="2 3">WC007</strain>
    </source>
</reference>
<dbReference type="PANTHER" id="PTHR48079:SF6">
    <property type="entry name" value="NAD(P)-BINDING DOMAIN-CONTAINING PROTEIN-RELATED"/>
    <property type="match status" value="1"/>
</dbReference>
<dbReference type="GO" id="GO:0005737">
    <property type="term" value="C:cytoplasm"/>
    <property type="evidence" value="ECO:0007669"/>
    <property type="project" value="TreeGrafter"/>
</dbReference>
<dbReference type="KEGG" id="mcos:GM418_24610"/>
<organism evidence="2 3">
    <name type="scientific">Maribellus comscasis</name>
    <dbReference type="NCBI Taxonomy" id="2681766"/>
    <lineage>
        <taxon>Bacteria</taxon>
        <taxon>Pseudomonadati</taxon>
        <taxon>Bacteroidota</taxon>
        <taxon>Bacteroidia</taxon>
        <taxon>Marinilabiliales</taxon>
        <taxon>Prolixibacteraceae</taxon>
        <taxon>Maribellus</taxon>
    </lineage>
</organism>
<protein>
    <submittedName>
        <fullName evidence="2">DUF2867 domain-containing protein</fullName>
    </submittedName>
</protein>
<evidence type="ECO:0000259" key="1">
    <source>
        <dbReference type="Pfam" id="PF13460"/>
    </source>
</evidence>
<accession>A0A6I6K2Q5</accession>
<proteinExistence type="predicted"/>
<dbReference type="InterPro" id="IPR051783">
    <property type="entry name" value="NAD(P)-dependent_oxidoreduct"/>
</dbReference>
<keyword evidence="3" id="KW-1185">Reference proteome</keyword>
<name>A0A6I6K2Q5_9BACT</name>
<dbReference type="Pfam" id="PF13460">
    <property type="entry name" value="NAD_binding_10"/>
    <property type="match status" value="1"/>
</dbReference>
<evidence type="ECO:0000313" key="3">
    <source>
        <dbReference type="Proteomes" id="UP000428260"/>
    </source>
</evidence>
<dbReference type="Proteomes" id="UP000428260">
    <property type="component" value="Chromosome"/>
</dbReference>
<dbReference type="InterPro" id="IPR021295">
    <property type="entry name" value="DUF2867"/>
</dbReference>